<dbReference type="Proteomes" id="UP000231912">
    <property type="component" value="Unassembled WGS sequence"/>
</dbReference>
<reference evidence="1 2" key="1">
    <citation type="submission" date="2017-07" db="EMBL/GenBank/DDBJ databases">
        <title>Leptospira spp. isolated from tropical soils.</title>
        <authorList>
            <person name="Thibeaux R."/>
            <person name="Iraola G."/>
            <person name="Ferres I."/>
            <person name="Bierque E."/>
            <person name="Girault D."/>
            <person name="Soupe-Gilbert M.-E."/>
            <person name="Picardeau M."/>
            <person name="Goarant C."/>
        </authorList>
    </citation>
    <scope>NUCLEOTIDE SEQUENCE [LARGE SCALE GENOMIC DNA]</scope>
    <source>
        <strain evidence="1 2">FH2-C-A2</strain>
    </source>
</reference>
<dbReference type="AlphaFoldDB" id="A0A2M9ZF10"/>
<organism evidence="1 2">
    <name type="scientific">Leptospira wolffii</name>
    <dbReference type="NCBI Taxonomy" id="409998"/>
    <lineage>
        <taxon>Bacteria</taxon>
        <taxon>Pseudomonadati</taxon>
        <taxon>Spirochaetota</taxon>
        <taxon>Spirochaetia</taxon>
        <taxon>Leptospirales</taxon>
        <taxon>Leptospiraceae</taxon>
        <taxon>Leptospira</taxon>
    </lineage>
</organism>
<dbReference type="EMBL" id="NPDT01000001">
    <property type="protein sequence ID" value="PJZ66972.1"/>
    <property type="molecule type" value="Genomic_DNA"/>
</dbReference>
<proteinExistence type="predicted"/>
<comment type="caution">
    <text evidence="1">The sequence shown here is derived from an EMBL/GenBank/DDBJ whole genome shotgun (WGS) entry which is preliminary data.</text>
</comment>
<sequence>MPTIAFAILFFLSNPNLYAQLAGTPDEEKAKKELQLHWAKKFPGDKILEVEATGKPKLIEKESAEENGSPDLRYKFSFFVTTRKREGQTTRTPVGVIYQFVRERGWIFSDMGMARSVVLTEPGKEPPTKDEAYQLVEEAILEDKGRSKTVENIRLKKPEFGQNLTPSKEQIWFRYEGDFEFSESGTKTLCSDMVVRLVKDMGSILWKVEWDEKGKCKPSEE</sequence>
<gene>
    <name evidence="1" type="ORF">CH371_02465</name>
</gene>
<name>A0A2M9ZF10_9LEPT</name>
<accession>A0A2M9ZF10</accession>
<protein>
    <submittedName>
        <fullName evidence="1">Uncharacterized protein</fullName>
    </submittedName>
</protein>
<dbReference type="RefSeq" id="WP_100758265.1">
    <property type="nucleotide sequence ID" value="NZ_NPDT01000001.1"/>
</dbReference>
<evidence type="ECO:0000313" key="1">
    <source>
        <dbReference type="EMBL" id="PJZ66972.1"/>
    </source>
</evidence>
<evidence type="ECO:0000313" key="2">
    <source>
        <dbReference type="Proteomes" id="UP000231912"/>
    </source>
</evidence>